<dbReference type="Pfam" id="PF12028">
    <property type="entry name" value="DUF3515"/>
    <property type="match status" value="1"/>
</dbReference>
<gene>
    <name evidence="2" type="ORF">FB471_2113</name>
</gene>
<name>A0A542DH42_AMYCI</name>
<sequence length="185" mass="18868">MADNETGAPPRALIVVATVLAVALAVGVGLFALLAPGEEEPADPATGPLALVPVPAPEAGSDACDTLVGAAPGALTSSGETLPRRELAEPAPRATTAWGAGGSAGAVVLRCGLDRPPELTRTANLRVINEVQWLHVPGEGAASWYVVDREVYAALTVPDDAGTGPLQEISDVVDRTLPQVPLRFD</sequence>
<dbReference type="InterPro" id="IPR021903">
    <property type="entry name" value="DUF3515"/>
</dbReference>
<organism evidence="2 3">
    <name type="scientific">Amycolatopsis cihanbeyliensis</name>
    <dbReference type="NCBI Taxonomy" id="1128664"/>
    <lineage>
        <taxon>Bacteria</taxon>
        <taxon>Bacillati</taxon>
        <taxon>Actinomycetota</taxon>
        <taxon>Actinomycetes</taxon>
        <taxon>Pseudonocardiales</taxon>
        <taxon>Pseudonocardiaceae</taxon>
        <taxon>Amycolatopsis</taxon>
    </lineage>
</organism>
<dbReference type="RefSeq" id="WP_141997342.1">
    <property type="nucleotide sequence ID" value="NZ_VFML01000001.1"/>
</dbReference>
<proteinExistence type="predicted"/>
<comment type="caution">
    <text evidence="2">The sequence shown here is derived from an EMBL/GenBank/DDBJ whole genome shotgun (WGS) entry which is preliminary data.</text>
</comment>
<keyword evidence="1" id="KW-0472">Membrane</keyword>
<dbReference type="AlphaFoldDB" id="A0A542DH42"/>
<evidence type="ECO:0000256" key="1">
    <source>
        <dbReference type="SAM" id="Phobius"/>
    </source>
</evidence>
<accession>A0A542DH42</accession>
<dbReference type="Proteomes" id="UP000320876">
    <property type="component" value="Unassembled WGS sequence"/>
</dbReference>
<reference evidence="2 3" key="1">
    <citation type="submission" date="2019-06" db="EMBL/GenBank/DDBJ databases">
        <title>Sequencing the genomes of 1000 actinobacteria strains.</title>
        <authorList>
            <person name="Klenk H.-P."/>
        </authorList>
    </citation>
    <scope>NUCLEOTIDE SEQUENCE [LARGE SCALE GENOMIC DNA]</scope>
    <source>
        <strain evidence="2 3">DSM 45679</strain>
    </source>
</reference>
<keyword evidence="1" id="KW-1133">Transmembrane helix</keyword>
<keyword evidence="3" id="KW-1185">Reference proteome</keyword>
<dbReference type="EMBL" id="VFML01000001">
    <property type="protein sequence ID" value="TQJ02387.1"/>
    <property type="molecule type" value="Genomic_DNA"/>
</dbReference>
<evidence type="ECO:0000313" key="3">
    <source>
        <dbReference type="Proteomes" id="UP000320876"/>
    </source>
</evidence>
<evidence type="ECO:0000313" key="2">
    <source>
        <dbReference type="EMBL" id="TQJ02387.1"/>
    </source>
</evidence>
<dbReference type="OrthoDB" id="4422435at2"/>
<keyword evidence="1" id="KW-0812">Transmembrane</keyword>
<feature type="transmembrane region" description="Helical" evidence="1">
    <location>
        <begin position="12"/>
        <end position="34"/>
    </location>
</feature>
<protein>
    <submittedName>
        <fullName evidence="2">Uncharacterized protein DUF3515</fullName>
    </submittedName>
</protein>